<dbReference type="InterPro" id="IPR000352">
    <property type="entry name" value="Pep_chain_release_fac_I"/>
</dbReference>
<dbReference type="GO" id="GO:0072344">
    <property type="term" value="P:rescue of stalled ribosome"/>
    <property type="evidence" value="ECO:0007669"/>
    <property type="project" value="TreeGrafter"/>
</dbReference>
<evidence type="ECO:0000256" key="2">
    <source>
        <dbReference type="SAM" id="MobiDB-lite"/>
    </source>
</evidence>
<protein>
    <submittedName>
        <fullName evidence="4">Aminoacyl-tRNA hydrolase</fullName>
    </submittedName>
</protein>
<dbReference type="PANTHER" id="PTHR47814:SF1">
    <property type="entry name" value="PEPTIDYL-TRNA HYDROLASE ARFB"/>
    <property type="match status" value="1"/>
</dbReference>
<evidence type="ECO:0000256" key="1">
    <source>
        <dbReference type="ARBA" id="ARBA00010835"/>
    </source>
</evidence>
<evidence type="ECO:0000259" key="3">
    <source>
        <dbReference type="Pfam" id="PF00472"/>
    </source>
</evidence>
<proteinExistence type="inferred from homology"/>
<accession>A0A2W2BXJ4</accession>
<dbReference type="NCBIfam" id="NF006718">
    <property type="entry name" value="PRK09256.1"/>
    <property type="match status" value="1"/>
</dbReference>
<sequence>MLASLRLGRENGQVAPVRVRETLVLPDDELSWRFSRSSGPGGQGVNTTDSRVELSFSIAGSRVLSPAQRARLTERLRHRLVDGVLTVVASEHRSQLRNREAAQDRLAALLDDALRPPPPPRRPTKPSRAARARRVEQKRRTGQTKRLRRRPDDS</sequence>
<feature type="domain" description="Prokaryotic-type class I peptide chain release factors" evidence="3">
    <location>
        <begin position="23"/>
        <end position="145"/>
    </location>
</feature>
<feature type="compositionally biased region" description="Basic and acidic residues" evidence="2">
    <location>
        <begin position="92"/>
        <end position="103"/>
    </location>
</feature>
<keyword evidence="5" id="KW-1185">Reference proteome</keyword>
<name>A0A2W2BXJ4_9ACTN</name>
<feature type="compositionally biased region" description="Basic residues" evidence="2">
    <location>
        <begin position="140"/>
        <end position="154"/>
    </location>
</feature>
<evidence type="ECO:0000313" key="5">
    <source>
        <dbReference type="Proteomes" id="UP000248764"/>
    </source>
</evidence>
<dbReference type="AlphaFoldDB" id="A0A2W2BXJ4"/>
<dbReference type="InterPro" id="IPR045853">
    <property type="entry name" value="Pep_chain_release_fac_I_sf"/>
</dbReference>
<reference evidence="4 5" key="1">
    <citation type="submission" date="2018-01" db="EMBL/GenBank/DDBJ databases">
        <title>Draft genome sequence of Jiangella sp. GTF31.</title>
        <authorList>
            <person name="Sahin N."/>
            <person name="Ay H."/>
            <person name="Saygin H."/>
        </authorList>
    </citation>
    <scope>NUCLEOTIDE SEQUENCE [LARGE SCALE GENOMIC DNA]</scope>
    <source>
        <strain evidence="4 5">GTF31</strain>
    </source>
</reference>
<feature type="compositionally biased region" description="Basic residues" evidence="2">
    <location>
        <begin position="122"/>
        <end position="132"/>
    </location>
</feature>
<dbReference type="EMBL" id="POTW01000010">
    <property type="protein sequence ID" value="PZF85194.1"/>
    <property type="molecule type" value="Genomic_DNA"/>
</dbReference>
<comment type="caution">
    <text evidence="4">The sequence shown here is derived from an EMBL/GenBank/DDBJ whole genome shotgun (WGS) entry which is preliminary data.</text>
</comment>
<dbReference type="Gene3D" id="3.30.160.20">
    <property type="match status" value="1"/>
</dbReference>
<comment type="similarity">
    <text evidence="1">Belongs to the prokaryotic/mitochondrial release factor family.</text>
</comment>
<gene>
    <name evidence="4" type="ORF">C1I92_05795</name>
</gene>
<keyword evidence="4" id="KW-0378">Hydrolase</keyword>
<dbReference type="Pfam" id="PF00472">
    <property type="entry name" value="RF-1"/>
    <property type="match status" value="1"/>
</dbReference>
<organism evidence="4 5">
    <name type="scientific">Jiangella anatolica</name>
    <dbReference type="NCBI Taxonomy" id="2670374"/>
    <lineage>
        <taxon>Bacteria</taxon>
        <taxon>Bacillati</taxon>
        <taxon>Actinomycetota</taxon>
        <taxon>Actinomycetes</taxon>
        <taxon>Jiangellales</taxon>
        <taxon>Jiangellaceae</taxon>
        <taxon>Jiangella</taxon>
    </lineage>
</organism>
<feature type="region of interest" description="Disordered" evidence="2">
    <location>
        <begin position="92"/>
        <end position="154"/>
    </location>
</feature>
<dbReference type="PANTHER" id="PTHR47814">
    <property type="entry name" value="PEPTIDYL-TRNA HYDROLASE ARFB"/>
    <property type="match status" value="1"/>
</dbReference>
<dbReference type="GO" id="GO:0003747">
    <property type="term" value="F:translation release factor activity"/>
    <property type="evidence" value="ECO:0007669"/>
    <property type="project" value="InterPro"/>
</dbReference>
<dbReference type="GO" id="GO:0004045">
    <property type="term" value="F:peptidyl-tRNA hydrolase activity"/>
    <property type="evidence" value="ECO:0007669"/>
    <property type="project" value="TreeGrafter"/>
</dbReference>
<evidence type="ECO:0000313" key="4">
    <source>
        <dbReference type="EMBL" id="PZF85194.1"/>
    </source>
</evidence>
<dbReference type="Proteomes" id="UP000248764">
    <property type="component" value="Unassembled WGS sequence"/>
</dbReference>
<dbReference type="SUPFAM" id="SSF75620">
    <property type="entry name" value="Release factor"/>
    <property type="match status" value="1"/>
</dbReference>
<dbReference type="GO" id="GO:0043022">
    <property type="term" value="F:ribosome binding"/>
    <property type="evidence" value="ECO:0007669"/>
    <property type="project" value="TreeGrafter"/>
</dbReference>